<proteinExistence type="predicted"/>
<dbReference type="AlphaFoldDB" id="A0A1I4Y731"/>
<feature type="region of interest" description="Disordered" evidence="1">
    <location>
        <begin position="1"/>
        <end position="23"/>
    </location>
</feature>
<dbReference type="RefSeq" id="WP_090024488.1">
    <property type="nucleotide sequence ID" value="NZ_FOVD01000003.1"/>
</dbReference>
<accession>A0A1I4Y731</accession>
<evidence type="ECO:0000313" key="3">
    <source>
        <dbReference type="Proteomes" id="UP000198769"/>
    </source>
</evidence>
<protein>
    <submittedName>
        <fullName evidence="2">Uncharacterized protein</fullName>
    </submittedName>
</protein>
<keyword evidence="3" id="KW-1185">Reference proteome</keyword>
<evidence type="ECO:0000313" key="2">
    <source>
        <dbReference type="EMBL" id="SFN33876.1"/>
    </source>
</evidence>
<evidence type="ECO:0000256" key="1">
    <source>
        <dbReference type="SAM" id="MobiDB-lite"/>
    </source>
</evidence>
<organism evidence="2 3">
    <name type="scientific">Chryseobacterium oleae</name>
    <dbReference type="NCBI Taxonomy" id="491207"/>
    <lineage>
        <taxon>Bacteria</taxon>
        <taxon>Pseudomonadati</taxon>
        <taxon>Bacteroidota</taxon>
        <taxon>Flavobacteriia</taxon>
        <taxon>Flavobacteriales</taxon>
        <taxon>Weeksellaceae</taxon>
        <taxon>Chryseobacterium group</taxon>
        <taxon>Chryseobacterium</taxon>
    </lineage>
</organism>
<dbReference type="OrthoDB" id="947646at2"/>
<gene>
    <name evidence="2" type="ORF">SAMN05421594_2198</name>
</gene>
<dbReference type="Proteomes" id="UP000198769">
    <property type="component" value="Unassembled WGS sequence"/>
</dbReference>
<reference evidence="3" key="1">
    <citation type="submission" date="2016-10" db="EMBL/GenBank/DDBJ databases">
        <authorList>
            <person name="Varghese N."/>
            <person name="Submissions S."/>
        </authorList>
    </citation>
    <scope>NUCLEOTIDE SEQUENCE [LARGE SCALE GENOMIC DNA]</scope>
    <source>
        <strain evidence="3">DSM 25575</strain>
    </source>
</reference>
<dbReference type="EMBL" id="FOVD01000003">
    <property type="protein sequence ID" value="SFN33876.1"/>
    <property type="molecule type" value="Genomic_DNA"/>
</dbReference>
<sequence>MKPKQIPRVPQQISGGFHDTESQKQFEPTLLPIKFELLKERFFAVNQWKSYCGEGFADFKLYDAEGNEVVRIPQIGDFIRIDIPGPGEKAAKGYDWVEITDICFQEDNISESIMITCNPSKDPEDKHSKHIAHFYSAKATSTFMISRTATHLKAAVYGRNETPNFDAGLIDVVRNLMIAAGGMIGVSKIQWKKLSDGFLDFE</sequence>
<name>A0A1I4Y731_CHROL</name>